<evidence type="ECO:0000256" key="3">
    <source>
        <dbReference type="ARBA" id="ARBA00023163"/>
    </source>
</evidence>
<dbReference type="Gene3D" id="1.10.10.10">
    <property type="entry name" value="Winged helix-like DNA-binding domain superfamily/Winged helix DNA-binding domain"/>
    <property type="match status" value="1"/>
</dbReference>
<dbReference type="InterPro" id="IPR036390">
    <property type="entry name" value="WH_DNA-bd_sf"/>
</dbReference>
<evidence type="ECO:0000256" key="1">
    <source>
        <dbReference type="ARBA" id="ARBA00023015"/>
    </source>
</evidence>
<keyword evidence="6" id="KW-1185">Reference proteome</keyword>
<gene>
    <name evidence="5" type="ORF">GLS40_09110</name>
</gene>
<feature type="domain" description="HTH marR-type" evidence="4">
    <location>
        <begin position="56"/>
        <end position="189"/>
    </location>
</feature>
<dbReference type="SMART" id="SM00347">
    <property type="entry name" value="HTH_MARR"/>
    <property type="match status" value="1"/>
</dbReference>
<reference evidence="5 6" key="1">
    <citation type="submission" date="2019-11" db="EMBL/GenBank/DDBJ databases">
        <title>Pseudooceanicola pacifica sp. nov., isolated from deep-sea sediment of the Pacific Ocean.</title>
        <authorList>
            <person name="Lyu L."/>
        </authorList>
    </citation>
    <scope>NUCLEOTIDE SEQUENCE [LARGE SCALE GENOMIC DNA]</scope>
    <source>
        <strain evidence="5 6">216_PA32_1</strain>
    </source>
</reference>
<dbReference type="Proteomes" id="UP000443843">
    <property type="component" value="Unassembled WGS sequence"/>
</dbReference>
<dbReference type="InterPro" id="IPR000835">
    <property type="entry name" value="HTH_MarR-typ"/>
</dbReference>
<name>A0A844W5T1_9RHOB</name>
<dbReference type="InterPro" id="IPR036388">
    <property type="entry name" value="WH-like_DNA-bd_sf"/>
</dbReference>
<dbReference type="PROSITE" id="PS50995">
    <property type="entry name" value="HTH_MARR_2"/>
    <property type="match status" value="1"/>
</dbReference>
<dbReference type="AlphaFoldDB" id="A0A844W5T1"/>
<keyword evidence="1" id="KW-0805">Transcription regulation</keyword>
<dbReference type="PANTHER" id="PTHR42756">
    <property type="entry name" value="TRANSCRIPTIONAL REGULATOR, MARR"/>
    <property type="match status" value="1"/>
</dbReference>
<dbReference type="PRINTS" id="PR00598">
    <property type="entry name" value="HTHMARR"/>
</dbReference>
<evidence type="ECO:0000259" key="4">
    <source>
        <dbReference type="PROSITE" id="PS50995"/>
    </source>
</evidence>
<keyword evidence="3" id="KW-0804">Transcription</keyword>
<keyword evidence="2" id="KW-0238">DNA-binding</keyword>
<dbReference type="PANTHER" id="PTHR42756:SF1">
    <property type="entry name" value="TRANSCRIPTIONAL REPRESSOR OF EMRAB OPERON"/>
    <property type="match status" value="1"/>
</dbReference>
<proteinExistence type="predicted"/>
<dbReference type="GO" id="GO:0003700">
    <property type="term" value="F:DNA-binding transcription factor activity"/>
    <property type="evidence" value="ECO:0007669"/>
    <property type="project" value="InterPro"/>
</dbReference>
<dbReference type="EMBL" id="WNXQ01000004">
    <property type="protein sequence ID" value="MWB78181.1"/>
    <property type="molecule type" value="Genomic_DNA"/>
</dbReference>
<evidence type="ECO:0000313" key="6">
    <source>
        <dbReference type="Proteomes" id="UP000443843"/>
    </source>
</evidence>
<organism evidence="5 6">
    <name type="scientific">Pseudooceanicola pacificus</name>
    <dbReference type="NCBI Taxonomy" id="2676438"/>
    <lineage>
        <taxon>Bacteria</taxon>
        <taxon>Pseudomonadati</taxon>
        <taxon>Pseudomonadota</taxon>
        <taxon>Alphaproteobacteria</taxon>
        <taxon>Rhodobacterales</taxon>
        <taxon>Paracoccaceae</taxon>
        <taxon>Pseudooceanicola</taxon>
    </lineage>
</organism>
<evidence type="ECO:0000256" key="2">
    <source>
        <dbReference type="ARBA" id="ARBA00023125"/>
    </source>
</evidence>
<sequence>MRYTGRVLTGNDARCQRHILSNERRMNSNDQTWDKDEADALIERMKLAEDHVFRSEENIARLCSVIANRTSWIMQSMYGERFGLTVLGWRILAILGSQAPLPAKTIAEMVATDQVTISRAIDQLSIKKLIRRRVDPSDRRRQLIRLSDRGVEAYRQIIPLFIAAEDALLSPLSASEAAELRRLLTIVTKRAEARLSENTPWQEVLTEFGSPAKNAD</sequence>
<accession>A0A844W5T1</accession>
<evidence type="ECO:0000313" key="5">
    <source>
        <dbReference type="EMBL" id="MWB78181.1"/>
    </source>
</evidence>
<dbReference type="GO" id="GO:0003677">
    <property type="term" value="F:DNA binding"/>
    <property type="evidence" value="ECO:0007669"/>
    <property type="project" value="UniProtKB-KW"/>
</dbReference>
<dbReference type="SUPFAM" id="SSF46785">
    <property type="entry name" value="Winged helix' DNA-binding domain"/>
    <property type="match status" value="1"/>
</dbReference>
<protein>
    <submittedName>
        <fullName evidence="5">MarR family transcriptional regulator</fullName>
    </submittedName>
</protein>
<dbReference type="Pfam" id="PF01047">
    <property type="entry name" value="MarR"/>
    <property type="match status" value="1"/>
</dbReference>
<comment type="caution">
    <text evidence="5">The sequence shown here is derived from an EMBL/GenBank/DDBJ whole genome shotgun (WGS) entry which is preliminary data.</text>
</comment>